<feature type="compositionally biased region" description="Low complexity" evidence="2">
    <location>
        <begin position="1200"/>
        <end position="1214"/>
    </location>
</feature>
<feature type="region of interest" description="Disordered" evidence="2">
    <location>
        <begin position="1197"/>
        <end position="1216"/>
    </location>
</feature>
<dbReference type="Gene3D" id="2.30.29.30">
    <property type="entry name" value="Pleckstrin-homology domain (PH domain)/Phosphotyrosine-binding domain (PTB)"/>
    <property type="match status" value="1"/>
</dbReference>
<accession>A0ABM4BM85</accession>
<keyword evidence="1" id="KW-0343">GTPase activation</keyword>
<dbReference type="SMART" id="SM00324">
    <property type="entry name" value="RhoGAP"/>
    <property type="match status" value="1"/>
</dbReference>
<feature type="region of interest" description="Disordered" evidence="2">
    <location>
        <begin position="314"/>
        <end position="364"/>
    </location>
</feature>
<dbReference type="GeneID" id="100199718"/>
<dbReference type="Pfam" id="PF00620">
    <property type="entry name" value="RhoGAP"/>
    <property type="match status" value="1"/>
</dbReference>
<dbReference type="RefSeq" id="XP_065650192.1">
    <property type="nucleotide sequence ID" value="XM_065794120.1"/>
</dbReference>
<organism evidence="5 6">
    <name type="scientific">Hydra vulgaris</name>
    <name type="common">Hydra</name>
    <name type="synonym">Hydra attenuata</name>
    <dbReference type="NCBI Taxonomy" id="6087"/>
    <lineage>
        <taxon>Eukaryota</taxon>
        <taxon>Metazoa</taxon>
        <taxon>Cnidaria</taxon>
        <taxon>Hydrozoa</taxon>
        <taxon>Hydroidolina</taxon>
        <taxon>Anthoathecata</taxon>
        <taxon>Aplanulata</taxon>
        <taxon>Hydridae</taxon>
        <taxon>Hydra</taxon>
    </lineage>
</organism>
<feature type="region of interest" description="Disordered" evidence="2">
    <location>
        <begin position="1233"/>
        <end position="1260"/>
    </location>
</feature>
<evidence type="ECO:0000313" key="6">
    <source>
        <dbReference type="RefSeq" id="XP_065650192.1"/>
    </source>
</evidence>
<dbReference type="InterPro" id="IPR001849">
    <property type="entry name" value="PH_domain"/>
</dbReference>
<dbReference type="SUPFAM" id="SSF48350">
    <property type="entry name" value="GTPase activation domain, GAP"/>
    <property type="match status" value="1"/>
</dbReference>
<feature type="compositionally biased region" description="Polar residues" evidence="2">
    <location>
        <begin position="10"/>
        <end position="24"/>
    </location>
</feature>
<evidence type="ECO:0000313" key="5">
    <source>
        <dbReference type="Proteomes" id="UP001652625"/>
    </source>
</evidence>
<dbReference type="Pfam" id="PF22286">
    <property type="entry name" value="RHG20_PH"/>
    <property type="match status" value="1"/>
</dbReference>
<evidence type="ECO:0000256" key="1">
    <source>
        <dbReference type="ARBA" id="ARBA00022468"/>
    </source>
</evidence>
<dbReference type="InterPro" id="IPR000198">
    <property type="entry name" value="RhoGAP_dom"/>
</dbReference>
<keyword evidence="5" id="KW-1185">Reference proteome</keyword>
<dbReference type="SUPFAM" id="SSF50729">
    <property type="entry name" value="PH domain-like"/>
    <property type="match status" value="1"/>
</dbReference>
<name>A0ABM4BM85_HYDVU</name>
<dbReference type="PROSITE" id="PS50003">
    <property type="entry name" value="PH_DOMAIN"/>
    <property type="match status" value="1"/>
</dbReference>
<evidence type="ECO:0000256" key="2">
    <source>
        <dbReference type="SAM" id="MobiDB-lite"/>
    </source>
</evidence>
<sequence>MNEADHFNEEVTSQNENVGNFCDNSSATEEMSVVSESVSINTLGSYNSVASTSPSVDDKRKSVHLWLNANPPSNSCVQNTFVVQKGEVETFQAEEIPGNDLYICEESISVKLTSADEEQDLIPGLDIDPHYARIKSEVMREIETKDDHKMYKTKDLIHYWKLQVENDKVLNKDDAKNTDKVDNDIENNAKKRRDFKRKKTTTVRKSLKLRNNSEEENKDFKRKKSFFKHLNPKGQLERKNSWGTIKEALSGITSPIMKRKTPFEETFNGLETGISLIEKNGLNCLKYKVSEVQDKFPNDKLDLDLPLEEHDPKASRRFHNVLSNSPRPSRKLNSNLATDIDSSHKHSNDDLNYSGNNSPNSSTRRLYVQEGQVKLTYMGSTNERFMFLFNDLLLVAKAKSATTFKLKDKVRVSEIWLSAAIDDIVDTTLTSDKCFTIGWPTINYIAGFNTSEEKDLWFKTLQKCRDEQQERLELKEVTVNVINKVNQEDSYSIQTATLTVTVKHDAKAVVKMAQEQFQIQPDENSLYQLWLATKEIPYPLIGHEIPYSIKVNHSRIRDSLRDENYNPYDPIDFDSSCQFYLKKSKQTSTRMSLGDLNNQRKWKNPMKKSPIYHWAMNKKTSKYSTLTALAGKLFGLPLSCLSTEEELIPKPIQNILVELFRRGPGTTGIFRKSALQRTAKQIRQNLDSGKGENMDNTSPIVLAAVIKDFFRSMPDSLISSSLYESLVATKSAANTEIRLDEIKRIFQQLPKENYDLALKFINVLYHIQRFSERNNMNSYNLSVCVSPSIMWPPPPLAIKMEATEQTSGTTDFVSFLIDSYLAIFGSENEYILGTEEEILFNDGPGEDSDSGTDQTIYRLKDETDWEKYDSEKEIDIPSTPIDMISPTKSNLDSPFALSDSSICTIDSDEVKQNPVNHVSALAMKPMLQASDKPELSENSRCDISDSENTDFNEIFQRNLLRHPKHKRVLSSITTSAELIEHRRNLKVDDQILDQKEFCKNSKSSQDLKNNSEIVPKKYVISHPVIKHFSTEYSVTPNVIFHSVDRRRQPAVPSYEEHIQKTQTMHRITKTNVRKKSIPPDQVLQLNVENYVPPVPPIVEHTNVHPLRHTNSPFIQSNTSCEVSHNEVSNITNESNSDVSLRHTNSSFIQSNKSCDVSHDEVSICNESNSNDNLRHTNSTFIQSNISCDVSHNSNISSDVSHNSNISNESNSNVSQRHTNSLFIQSNKSCDVSHDEVSISNESSSNVPKDNKSPILTFTSTDPDSTNIRPVAIESLIATFQQFSSPVEKKTKRPSVERQNNSLRIIKTCDVAQFENENGSEKNYIERSLNCVTTYNAVSVASKEENHKNTVLPEPKIITNSTNRVYLSSRLNALSNNQNNVPNLIDNEIACFNDADCLNDNNKNNNDENGFDDKHITPSLPVFINNNSHQLNNSNPFSLKLKSEVKQSPPNNQDFRTQSLQLKKTCLTQPPKKIDQLTNCSLIKESQNKIITARELRRTNRRLKKEIRNAFNDGNFIYKYSDGHKSSEDLNSYNSSNWKSENDKFNPYEYNDNNNRITNSHTSLLTQDESYV</sequence>
<proteinExistence type="predicted"/>
<feature type="region of interest" description="Disordered" evidence="2">
    <location>
        <begin position="1"/>
        <end position="24"/>
    </location>
</feature>
<dbReference type="PROSITE" id="PS50238">
    <property type="entry name" value="RHOGAP"/>
    <property type="match status" value="1"/>
</dbReference>
<dbReference type="InterPro" id="IPR011993">
    <property type="entry name" value="PH-like_dom_sf"/>
</dbReference>
<dbReference type="CDD" id="cd13319">
    <property type="entry name" value="PH_RARhoGAP"/>
    <property type="match status" value="1"/>
</dbReference>
<feature type="region of interest" description="Disordered" evidence="2">
    <location>
        <begin position="1526"/>
        <end position="1561"/>
    </location>
</feature>
<dbReference type="Gene3D" id="1.10.555.10">
    <property type="entry name" value="Rho GTPase activation protein"/>
    <property type="match status" value="1"/>
</dbReference>
<feature type="compositionally biased region" description="Polar residues" evidence="2">
    <location>
        <begin position="321"/>
        <end position="337"/>
    </location>
</feature>
<evidence type="ECO:0000259" key="3">
    <source>
        <dbReference type="PROSITE" id="PS50003"/>
    </source>
</evidence>
<feature type="compositionally biased region" description="Polar residues" evidence="2">
    <location>
        <begin position="1550"/>
        <end position="1561"/>
    </location>
</feature>
<evidence type="ECO:0000259" key="4">
    <source>
        <dbReference type="PROSITE" id="PS50238"/>
    </source>
</evidence>
<dbReference type="InterPro" id="IPR047887">
    <property type="entry name" value="ARHGAP20_PH"/>
</dbReference>
<feature type="domain" description="PH" evidence="3">
    <location>
        <begin position="366"/>
        <end position="466"/>
    </location>
</feature>
<dbReference type="SMART" id="SM00233">
    <property type="entry name" value="PH"/>
    <property type="match status" value="1"/>
</dbReference>
<feature type="compositionally biased region" description="Polar residues" evidence="2">
    <location>
        <begin position="1528"/>
        <end position="1538"/>
    </location>
</feature>
<dbReference type="PANTHER" id="PTHR23179">
    <property type="entry name" value="T-CELL ACTIVATION RHO GTPASE ACTIVATING PROTEIN-RELATED"/>
    <property type="match status" value="1"/>
</dbReference>
<reference evidence="6" key="1">
    <citation type="submission" date="2025-08" db="UniProtKB">
        <authorList>
            <consortium name="RefSeq"/>
        </authorList>
    </citation>
    <scope>IDENTIFICATION</scope>
</reference>
<feature type="compositionally biased region" description="Low complexity" evidence="2">
    <location>
        <begin position="1237"/>
        <end position="1246"/>
    </location>
</feature>
<dbReference type="Proteomes" id="UP001652625">
    <property type="component" value="Chromosome 03"/>
</dbReference>
<dbReference type="PANTHER" id="PTHR23179:SF3">
    <property type="entry name" value="RHO GTPASE-ACTIVATING PROTEIN 20"/>
    <property type="match status" value="1"/>
</dbReference>
<protein>
    <submittedName>
        <fullName evidence="6">Rho GTPase-activating protein 20 isoform X1</fullName>
    </submittedName>
</protein>
<feature type="compositionally biased region" description="Polar residues" evidence="2">
    <location>
        <begin position="350"/>
        <end position="364"/>
    </location>
</feature>
<dbReference type="InterPro" id="IPR008936">
    <property type="entry name" value="Rho_GTPase_activation_prot"/>
</dbReference>
<gene>
    <name evidence="6" type="primary">LOC100199718</name>
</gene>
<feature type="domain" description="Rho-GAP" evidence="4">
    <location>
        <begin position="636"/>
        <end position="824"/>
    </location>
</feature>